<evidence type="ECO:0000313" key="2">
    <source>
        <dbReference type="EMBL" id="THV04537.1"/>
    </source>
</evidence>
<feature type="compositionally biased region" description="Polar residues" evidence="1">
    <location>
        <begin position="93"/>
        <end position="103"/>
    </location>
</feature>
<evidence type="ECO:0000313" key="3">
    <source>
        <dbReference type="Proteomes" id="UP000297245"/>
    </source>
</evidence>
<reference evidence="2 3" key="1">
    <citation type="journal article" date="2019" name="Nat. Ecol. Evol.">
        <title>Megaphylogeny resolves global patterns of mushroom evolution.</title>
        <authorList>
            <person name="Varga T."/>
            <person name="Krizsan K."/>
            <person name="Foldi C."/>
            <person name="Dima B."/>
            <person name="Sanchez-Garcia M."/>
            <person name="Sanchez-Ramirez S."/>
            <person name="Szollosi G.J."/>
            <person name="Szarkandi J.G."/>
            <person name="Papp V."/>
            <person name="Albert L."/>
            <person name="Andreopoulos W."/>
            <person name="Angelini C."/>
            <person name="Antonin V."/>
            <person name="Barry K.W."/>
            <person name="Bougher N.L."/>
            <person name="Buchanan P."/>
            <person name="Buyck B."/>
            <person name="Bense V."/>
            <person name="Catcheside P."/>
            <person name="Chovatia M."/>
            <person name="Cooper J."/>
            <person name="Damon W."/>
            <person name="Desjardin D."/>
            <person name="Finy P."/>
            <person name="Geml J."/>
            <person name="Haridas S."/>
            <person name="Hughes K."/>
            <person name="Justo A."/>
            <person name="Karasinski D."/>
            <person name="Kautmanova I."/>
            <person name="Kiss B."/>
            <person name="Kocsube S."/>
            <person name="Kotiranta H."/>
            <person name="LaButti K.M."/>
            <person name="Lechner B.E."/>
            <person name="Liimatainen K."/>
            <person name="Lipzen A."/>
            <person name="Lukacs Z."/>
            <person name="Mihaltcheva S."/>
            <person name="Morgado L.N."/>
            <person name="Niskanen T."/>
            <person name="Noordeloos M.E."/>
            <person name="Ohm R.A."/>
            <person name="Ortiz-Santana B."/>
            <person name="Ovrebo C."/>
            <person name="Racz N."/>
            <person name="Riley R."/>
            <person name="Savchenko A."/>
            <person name="Shiryaev A."/>
            <person name="Soop K."/>
            <person name="Spirin V."/>
            <person name="Szebenyi C."/>
            <person name="Tomsovsky M."/>
            <person name="Tulloss R.E."/>
            <person name="Uehling J."/>
            <person name="Grigoriev I.V."/>
            <person name="Vagvolgyi C."/>
            <person name="Papp T."/>
            <person name="Martin F.M."/>
            <person name="Miettinen O."/>
            <person name="Hibbett D.S."/>
            <person name="Nagy L.G."/>
        </authorList>
    </citation>
    <scope>NUCLEOTIDE SEQUENCE [LARGE SCALE GENOMIC DNA]</scope>
    <source>
        <strain evidence="2 3">CBS 962.96</strain>
    </source>
</reference>
<dbReference type="EMBL" id="ML179055">
    <property type="protein sequence ID" value="THV04537.1"/>
    <property type="molecule type" value="Genomic_DNA"/>
</dbReference>
<dbReference type="Proteomes" id="UP000297245">
    <property type="component" value="Unassembled WGS sequence"/>
</dbReference>
<organism evidence="2 3">
    <name type="scientific">Dendrothele bispora (strain CBS 962.96)</name>
    <dbReference type="NCBI Taxonomy" id="1314807"/>
    <lineage>
        <taxon>Eukaryota</taxon>
        <taxon>Fungi</taxon>
        <taxon>Dikarya</taxon>
        <taxon>Basidiomycota</taxon>
        <taxon>Agaricomycotina</taxon>
        <taxon>Agaricomycetes</taxon>
        <taxon>Agaricomycetidae</taxon>
        <taxon>Agaricales</taxon>
        <taxon>Agaricales incertae sedis</taxon>
        <taxon>Dendrothele</taxon>
    </lineage>
</organism>
<evidence type="ECO:0008006" key="4">
    <source>
        <dbReference type="Google" id="ProtNLM"/>
    </source>
</evidence>
<protein>
    <recommendedName>
        <fullName evidence="4">Chromo domain-containing protein</fullName>
    </recommendedName>
</protein>
<name>A0A4S8MNK5_DENBC</name>
<feature type="compositionally biased region" description="Gly residues" evidence="1">
    <location>
        <begin position="49"/>
        <end position="66"/>
    </location>
</feature>
<gene>
    <name evidence="2" type="ORF">K435DRAFT_850795</name>
</gene>
<accession>A0A4S8MNK5</accession>
<sequence length="205" mass="21601">MEKEAAKAAGISIGRRRGCGHGCGQGRGRGRQTIPASISEDKENLVTGGEKGTQGGGRQQGQGQVRGRGRSQTAVAAACFSESEGEAFDWHSDSIQSENPNSNLFKLGVSIEGSLDTGGQEIAAGDLENKNANEDGSETALSSPSDKESTGSIEQGPDHDADNISDLEEQKGSDDEECLITEIVTHQKSWGELFFEVLWADGDTT</sequence>
<feature type="compositionally biased region" description="Basic and acidic residues" evidence="1">
    <location>
        <begin position="156"/>
        <end position="173"/>
    </location>
</feature>
<dbReference type="AlphaFoldDB" id="A0A4S8MNK5"/>
<feature type="region of interest" description="Disordered" evidence="1">
    <location>
        <begin position="1"/>
        <end position="103"/>
    </location>
</feature>
<evidence type="ECO:0000256" key="1">
    <source>
        <dbReference type="SAM" id="MobiDB-lite"/>
    </source>
</evidence>
<keyword evidence="3" id="KW-1185">Reference proteome</keyword>
<feature type="region of interest" description="Disordered" evidence="1">
    <location>
        <begin position="116"/>
        <end position="175"/>
    </location>
</feature>
<proteinExistence type="predicted"/>